<feature type="transmembrane region" description="Helical" evidence="2">
    <location>
        <begin position="628"/>
        <end position="648"/>
    </location>
</feature>
<sequence length="791" mass="81971">MIHLYALAATITVALATIVGLLWGRRALTRIAASAAGLMILGLMTAYLLPSGTVEAGSVTTDSQKLLSRDRPVVLIGTSGLRWQDVDPETTPHLWEMLDAGAGAAGATPTTAGSNSLCASAGWLGLSSGQTVLTGSTVGSGADKEYRCADWAVEPADGTAEDADEHGTTGASGPAEVVGWSFLQSLQQRSVFRPQLGTLGDAFADSEKCATAIGPGAALVLADTSGTVSRYLTIEQALRDPVAAFSCPLTVVDAGSAPHDMPDQDDPASSVTPPGPAADNERASDVRAVDDMVSRISAAAPESAQVLSVDVGGPAPGRSSLGVAVSAPEPGEAGQYLSTPGTRWVGVFRVLDLPITLTSAAGIPAPAEFTGSPLTQSGARTADTAESVAELVSLTERDHTLRPLTGVVTTSVLFLALGAFAMITVGLPRLRQRGRVVLARRASRATAGILTVAASVPAALFLMTTWSWWNPAATELPMWTALVGSTALVACTAALAPRNRVWAAPAIIAGITFVLLTVDAVLGTPLHRGSPLGAAPTLGGRYYGFGNPTYSVYAAAALVFAACLATLVKRRFGRVWAIIATVSVGAVTLLIDLLPQFGADVGGGLVLVPTFAVLVMGVAGARVTWQRFAVVGGSGVLLVVLIGFLDWLGPAEQRSHLGAFFQSVLDGTAMQTVLRKGGYAARSLWTDPLSWLTLAILVALGLLLWRGRTFWPRFQAGWLTRTERAWPVLRPLLTSLIVAAVGGALINDYGMRIATFELFAALPLIGLAVIGAARSTPQIKEIPSSRSVPAR</sequence>
<proteinExistence type="predicted"/>
<feature type="transmembrane region" description="Helical" evidence="2">
    <location>
        <begin position="31"/>
        <end position="49"/>
    </location>
</feature>
<comment type="caution">
    <text evidence="3">The sequence shown here is derived from an EMBL/GenBank/DDBJ whole genome shotgun (WGS) entry which is preliminary data.</text>
</comment>
<protein>
    <submittedName>
        <fullName evidence="3">Uncharacterized protein</fullName>
    </submittedName>
</protein>
<feature type="transmembrane region" description="Helical" evidence="2">
    <location>
        <begin position="601"/>
        <end position="621"/>
    </location>
</feature>
<feature type="transmembrane region" description="Helical" evidence="2">
    <location>
        <begin position="689"/>
        <end position="707"/>
    </location>
</feature>
<feature type="region of interest" description="Disordered" evidence="1">
    <location>
        <begin position="255"/>
        <end position="285"/>
    </location>
</feature>
<feature type="transmembrane region" description="Helical" evidence="2">
    <location>
        <begin position="6"/>
        <end position="24"/>
    </location>
</feature>
<keyword evidence="2" id="KW-0812">Transmembrane</keyword>
<reference evidence="4" key="1">
    <citation type="journal article" date="2019" name="Int. J. Syst. Evol. Microbiol.">
        <title>The Global Catalogue of Microorganisms (GCM) 10K type strain sequencing project: providing services to taxonomists for standard genome sequencing and annotation.</title>
        <authorList>
            <consortium name="The Broad Institute Genomics Platform"/>
            <consortium name="The Broad Institute Genome Sequencing Center for Infectious Disease"/>
            <person name="Wu L."/>
            <person name="Ma J."/>
        </authorList>
    </citation>
    <scope>NUCLEOTIDE SEQUENCE [LARGE SCALE GENOMIC DNA]</scope>
    <source>
        <strain evidence="4">CCUG 42722</strain>
    </source>
</reference>
<feature type="transmembrane region" description="Helical" evidence="2">
    <location>
        <begin position="502"/>
        <end position="522"/>
    </location>
</feature>
<evidence type="ECO:0000313" key="3">
    <source>
        <dbReference type="EMBL" id="MFC4629402.1"/>
    </source>
</evidence>
<dbReference type="RefSeq" id="WP_377136402.1">
    <property type="nucleotide sequence ID" value="NZ_JBHSFI010000004.1"/>
</dbReference>
<keyword evidence="2" id="KW-1133">Transmembrane helix</keyword>
<feature type="transmembrane region" description="Helical" evidence="2">
    <location>
        <begin position="575"/>
        <end position="595"/>
    </location>
</feature>
<feature type="transmembrane region" description="Helical" evidence="2">
    <location>
        <begin position="476"/>
        <end position="495"/>
    </location>
</feature>
<feature type="transmembrane region" description="Helical" evidence="2">
    <location>
        <begin position="728"/>
        <end position="747"/>
    </location>
</feature>
<feature type="transmembrane region" description="Helical" evidence="2">
    <location>
        <begin position="550"/>
        <end position="568"/>
    </location>
</feature>
<feature type="transmembrane region" description="Helical" evidence="2">
    <location>
        <begin position="447"/>
        <end position="470"/>
    </location>
</feature>
<feature type="transmembrane region" description="Helical" evidence="2">
    <location>
        <begin position="753"/>
        <end position="773"/>
    </location>
</feature>
<dbReference type="Proteomes" id="UP001596011">
    <property type="component" value="Unassembled WGS sequence"/>
</dbReference>
<evidence type="ECO:0000256" key="1">
    <source>
        <dbReference type="SAM" id="MobiDB-lite"/>
    </source>
</evidence>
<gene>
    <name evidence="3" type="ORF">ACFO6V_14250</name>
</gene>
<name>A0ABV9HGI8_9MICO</name>
<accession>A0ABV9HGI8</accession>
<keyword evidence="4" id="KW-1185">Reference proteome</keyword>
<dbReference type="EMBL" id="JBHSFI010000004">
    <property type="protein sequence ID" value="MFC4629402.1"/>
    <property type="molecule type" value="Genomic_DNA"/>
</dbReference>
<feature type="transmembrane region" description="Helical" evidence="2">
    <location>
        <begin position="404"/>
        <end position="427"/>
    </location>
</feature>
<evidence type="ECO:0000256" key="2">
    <source>
        <dbReference type="SAM" id="Phobius"/>
    </source>
</evidence>
<evidence type="ECO:0000313" key="4">
    <source>
        <dbReference type="Proteomes" id="UP001596011"/>
    </source>
</evidence>
<organism evidence="3 4">
    <name type="scientific">Promicromonospora alba</name>
    <dbReference type="NCBI Taxonomy" id="1616110"/>
    <lineage>
        <taxon>Bacteria</taxon>
        <taxon>Bacillati</taxon>
        <taxon>Actinomycetota</taxon>
        <taxon>Actinomycetes</taxon>
        <taxon>Micrococcales</taxon>
        <taxon>Promicromonosporaceae</taxon>
        <taxon>Promicromonospora</taxon>
    </lineage>
</organism>
<keyword evidence="2" id="KW-0472">Membrane</keyword>